<name>W2CC41_9BACT</name>
<evidence type="ECO:0000313" key="1">
    <source>
        <dbReference type="EMBL" id="ETK04675.1"/>
    </source>
</evidence>
<dbReference type="Pfam" id="PF06074">
    <property type="entry name" value="Portal_Mu"/>
    <property type="match status" value="1"/>
</dbReference>
<dbReference type="AlphaFoldDB" id="W2CC41"/>
<comment type="caution">
    <text evidence="1">The sequence shown here is derived from an EMBL/GenBank/DDBJ whole genome shotgun (WGS) entry which is preliminary data.</text>
</comment>
<reference evidence="1 2" key="1">
    <citation type="submission" date="2013-11" db="EMBL/GenBank/DDBJ databases">
        <title>Single cell genomics of uncultured Tannerella BU063 (oral taxon 286).</title>
        <authorList>
            <person name="Beall C.J."/>
            <person name="Campbell A.G."/>
            <person name="Griffen A.L."/>
            <person name="Podar M."/>
            <person name="Leys E.J."/>
        </authorList>
    </citation>
    <scope>NUCLEOTIDE SEQUENCE [LARGE SCALE GENOMIC DNA]</scope>
    <source>
        <strain evidence="1">Cell 5</strain>
    </source>
</reference>
<evidence type="ECO:0000313" key="2">
    <source>
        <dbReference type="Proteomes" id="UP000018872"/>
    </source>
</evidence>
<proteinExistence type="predicted"/>
<dbReference type="InterPro" id="IPR009279">
    <property type="entry name" value="Portal_Mu"/>
</dbReference>
<accession>W2CC41</accession>
<gene>
    <name evidence="1" type="ORF">T229_07315</name>
</gene>
<protein>
    <recommendedName>
        <fullName evidence="3">DUF935 family protein</fullName>
    </recommendedName>
</protein>
<sequence length="445" mass="51250">MTDFFRRRTAPELTTVNTPYGHFDLAKKADARRVKAVIAEVQRQAESLTRQEIDSWRSGWQQALDVENPSRLRLYNVYRDVEVDGHLSGAIGQINGFVKARSFKIMFGEKEDEEVRRIFDRTWFKTLVDLYFSARYWGHTLIQLGDVVFTEGGVPAYDSVLLIPRRHVIPEYGRVVAEQGDDWRKGIEYRRPPFSDWLIECGGPYDLGLYLKAAPHTIPKKNMLAFWDTFGEVFGMPMRIAKTTSRDPSTLNKISHMMQNMGAKFWGVFEEGTDIDLKENQRTDAFNIYDRRVDRANSELSKILLYQTMTIDNGSSLSQSEVHLEVLKNLIEEIADGLRDMVNGQLIPRMVAHGFPLKGASFEWDYEEDYKPEQMTAIETMLLNNFDVDASYFEEKYGVKINGRRTYAPVPDGPTDADEEKMMRTLTRFFGQAPRGGGDPFLFDF</sequence>
<dbReference type="EMBL" id="AYYC01000620">
    <property type="protein sequence ID" value="ETK04675.1"/>
    <property type="molecule type" value="Genomic_DNA"/>
</dbReference>
<dbReference type="Proteomes" id="UP000018872">
    <property type="component" value="Unassembled WGS sequence"/>
</dbReference>
<evidence type="ECO:0008006" key="3">
    <source>
        <dbReference type="Google" id="ProtNLM"/>
    </source>
</evidence>
<dbReference type="PATRIC" id="fig|1410950.3.peg.982"/>
<organism evidence="1 2">
    <name type="scientific">Tannerella sp. oral taxon BU063 isolate Cell 5</name>
    <dbReference type="NCBI Taxonomy" id="1410950"/>
    <lineage>
        <taxon>Bacteria</taxon>
        <taxon>Pseudomonadati</taxon>
        <taxon>Bacteroidota</taxon>
        <taxon>Bacteroidia</taxon>
        <taxon>Bacteroidales</taxon>
        <taxon>Tannerellaceae</taxon>
        <taxon>Tannerella</taxon>
    </lineage>
</organism>